<feature type="domain" description="Trimeric autotransporter adhesin YadA-like head" evidence="2">
    <location>
        <begin position="185"/>
        <end position="209"/>
    </location>
</feature>
<accession>A0A0L0C8N4</accession>
<dbReference type="SUPFAM" id="SSF101967">
    <property type="entry name" value="Adhesin YadA, collagen-binding domain"/>
    <property type="match status" value="1"/>
</dbReference>
<feature type="domain" description="Trimeric autotransporter adhesin YadA-like head" evidence="2">
    <location>
        <begin position="157"/>
        <end position="181"/>
    </location>
</feature>
<dbReference type="EMBL" id="JRES01000758">
    <property type="protein sequence ID" value="KNC28610.1"/>
    <property type="molecule type" value="Genomic_DNA"/>
</dbReference>
<evidence type="ECO:0000313" key="3">
    <source>
        <dbReference type="EMBL" id="KNC28610.1"/>
    </source>
</evidence>
<evidence type="ECO:0000256" key="1">
    <source>
        <dbReference type="SAM" id="MobiDB-lite"/>
    </source>
</evidence>
<feature type="domain" description="Trimeric autotransporter adhesin YadA-like head" evidence="2">
    <location>
        <begin position="142"/>
        <end position="151"/>
    </location>
</feature>
<name>A0A0L0C8N4_LUCCU</name>
<proteinExistence type="predicted"/>
<keyword evidence="4" id="KW-1185">Reference proteome</keyword>
<feature type="region of interest" description="Disordered" evidence="1">
    <location>
        <begin position="194"/>
        <end position="240"/>
    </location>
</feature>
<dbReference type="GO" id="GO:0019867">
    <property type="term" value="C:outer membrane"/>
    <property type="evidence" value="ECO:0007669"/>
    <property type="project" value="InterPro"/>
</dbReference>
<gene>
    <name evidence="3" type="ORF">FF38_12917</name>
</gene>
<feature type="domain" description="Trimeric autotransporter adhesin YadA-like head" evidence="2">
    <location>
        <begin position="83"/>
        <end position="103"/>
    </location>
</feature>
<dbReference type="Gene3D" id="2.150.10.10">
    <property type="entry name" value="Serralysin-like metalloprotease, C-terminal"/>
    <property type="match status" value="1"/>
</dbReference>
<feature type="compositionally biased region" description="Polar residues" evidence="1">
    <location>
        <begin position="194"/>
        <end position="209"/>
    </location>
</feature>
<dbReference type="Proteomes" id="UP000037069">
    <property type="component" value="Unassembled WGS sequence"/>
</dbReference>
<evidence type="ECO:0000313" key="4">
    <source>
        <dbReference type="Proteomes" id="UP000037069"/>
    </source>
</evidence>
<evidence type="ECO:0000259" key="2">
    <source>
        <dbReference type="Pfam" id="PF05658"/>
    </source>
</evidence>
<reference evidence="3 4" key="1">
    <citation type="journal article" date="2015" name="Nat. Commun.">
        <title>Lucilia cuprina genome unlocks parasitic fly biology to underpin future interventions.</title>
        <authorList>
            <person name="Anstead C.A."/>
            <person name="Korhonen P.K."/>
            <person name="Young N.D."/>
            <person name="Hall R.S."/>
            <person name="Jex A.R."/>
            <person name="Murali S.C."/>
            <person name="Hughes D.S."/>
            <person name="Lee S.F."/>
            <person name="Perry T."/>
            <person name="Stroehlein A.J."/>
            <person name="Ansell B.R."/>
            <person name="Breugelmans B."/>
            <person name="Hofmann A."/>
            <person name="Qu J."/>
            <person name="Dugan S."/>
            <person name="Lee S.L."/>
            <person name="Chao H."/>
            <person name="Dinh H."/>
            <person name="Han Y."/>
            <person name="Doddapaneni H.V."/>
            <person name="Worley K.C."/>
            <person name="Muzny D.M."/>
            <person name="Ioannidis P."/>
            <person name="Waterhouse R.M."/>
            <person name="Zdobnov E.M."/>
            <person name="James P.J."/>
            <person name="Bagnall N.H."/>
            <person name="Kotze A.C."/>
            <person name="Gibbs R.A."/>
            <person name="Richards S."/>
            <person name="Batterham P."/>
            <person name="Gasser R.B."/>
        </authorList>
    </citation>
    <scope>NUCLEOTIDE SEQUENCE [LARGE SCALE GENOMIC DNA]</scope>
    <source>
        <strain evidence="3 4">LS</strain>
        <tissue evidence="3">Full body</tissue>
    </source>
</reference>
<protein>
    <recommendedName>
        <fullName evidence="2">Trimeric autotransporter adhesin YadA-like head domain-containing protein</fullName>
    </recommendedName>
</protein>
<dbReference type="InterPro" id="IPR008640">
    <property type="entry name" value="Adhesin_Head_dom"/>
</dbReference>
<dbReference type="Pfam" id="PF05658">
    <property type="entry name" value="YadA_head"/>
    <property type="match status" value="4"/>
</dbReference>
<dbReference type="InterPro" id="IPR011049">
    <property type="entry name" value="Serralysin-like_metalloprot_C"/>
</dbReference>
<dbReference type="AlphaFoldDB" id="A0A0L0C8N4"/>
<feature type="compositionally biased region" description="Polar residues" evidence="1">
    <location>
        <begin position="216"/>
        <end position="240"/>
    </location>
</feature>
<comment type="caution">
    <text evidence="3">The sequence shown here is derived from an EMBL/GenBank/DDBJ whole genome shotgun (WGS) entry which is preliminary data.</text>
</comment>
<feature type="non-terminal residue" evidence="3">
    <location>
        <position position="240"/>
    </location>
</feature>
<sequence length="240" mass="24684">MSDNKKGQIDAFQEHQKFIFESLKKSKDNKPEKKCSESDIDVIFTTPESYTSPNSVLRSALFGLVEKVYPHLQAVKIGTGQGLAVGSTANAGGINSLAIGKDASVGIREDGTGQYSTNSIAIGNGAAVTGSTTTHTTPDTSKNSIAIGTNANIYDSDSSIVIGDGARAMRANNSVAIGTNSYVNKQNSTAIGVGANSNHTGSTAIGANSKTDRDNSVSFGSTGNEKQLTNVAAGTQATDA</sequence>
<organism evidence="3 4">
    <name type="scientific">Lucilia cuprina</name>
    <name type="common">Green bottle fly</name>
    <name type="synonym">Australian sheep blowfly</name>
    <dbReference type="NCBI Taxonomy" id="7375"/>
    <lineage>
        <taxon>Eukaryota</taxon>
        <taxon>Metazoa</taxon>
        <taxon>Ecdysozoa</taxon>
        <taxon>Arthropoda</taxon>
        <taxon>Hexapoda</taxon>
        <taxon>Insecta</taxon>
        <taxon>Pterygota</taxon>
        <taxon>Neoptera</taxon>
        <taxon>Endopterygota</taxon>
        <taxon>Diptera</taxon>
        <taxon>Brachycera</taxon>
        <taxon>Muscomorpha</taxon>
        <taxon>Oestroidea</taxon>
        <taxon>Calliphoridae</taxon>
        <taxon>Luciliinae</taxon>
        <taxon>Lucilia</taxon>
    </lineage>
</organism>